<reference evidence="1" key="1">
    <citation type="submission" date="2021-06" db="EMBL/GenBank/DDBJ databases">
        <title>Parelaphostrongylus tenuis whole genome reference sequence.</title>
        <authorList>
            <person name="Garwood T.J."/>
            <person name="Larsen P.A."/>
            <person name="Fountain-Jones N.M."/>
            <person name="Garbe J.R."/>
            <person name="Macchietto M.G."/>
            <person name="Kania S.A."/>
            <person name="Gerhold R.W."/>
            <person name="Richards J.E."/>
            <person name="Wolf T.M."/>
        </authorList>
    </citation>
    <scope>NUCLEOTIDE SEQUENCE</scope>
    <source>
        <strain evidence="1">MNPRO001-30</strain>
        <tissue evidence="1">Meninges</tissue>
    </source>
</reference>
<sequence length="89" mass="10385">MDYIWVCIYTSMTDINYGLHMNGAYGSVKNDEDCYICTSVTIKKQRMKMKYQPRPPLHKCALRKLLSTVDRITFSANTTTDYSLKIIYN</sequence>
<protein>
    <submittedName>
        <fullName evidence="1">Uncharacterized protein</fullName>
    </submittedName>
</protein>
<comment type="caution">
    <text evidence="1">The sequence shown here is derived from an EMBL/GenBank/DDBJ whole genome shotgun (WGS) entry which is preliminary data.</text>
</comment>
<proteinExistence type="predicted"/>
<dbReference type="EMBL" id="JAHQIW010000206">
    <property type="protein sequence ID" value="KAJ1346674.1"/>
    <property type="molecule type" value="Genomic_DNA"/>
</dbReference>
<gene>
    <name evidence="1" type="ORF">KIN20_001562</name>
</gene>
<evidence type="ECO:0000313" key="2">
    <source>
        <dbReference type="Proteomes" id="UP001196413"/>
    </source>
</evidence>
<dbReference type="AlphaFoldDB" id="A0AAD5QEQ5"/>
<accession>A0AAD5QEQ5</accession>
<organism evidence="1 2">
    <name type="scientific">Parelaphostrongylus tenuis</name>
    <name type="common">Meningeal worm</name>
    <dbReference type="NCBI Taxonomy" id="148309"/>
    <lineage>
        <taxon>Eukaryota</taxon>
        <taxon>Metazoa</taxon>
        <taxon>Ecdysozoa</taxon>
        <taxon>Nematoda</taxon>
        <taxon>Chromadorea</taxon>
        <taxon>Rhabditida</taxon>
        <taxon>Rhabditina</taxon>
        <taxon>Rhabditomorpha</taxon>
        <taxon>Strongyloidea</taxon>
        <taxon>Metastrongylidae</taxon>
        <taxon>Parelaphostrongylus</taxon>
    </lineage>
</organism>
<keyword evidence="2" id="KW-1185">Reference proteome</keyword>
<dbReference type="Proteomes" id="UP001196413">
    <property type="component" value="Unassembled WGS sequence"/>
</dbReference>
<name>A0AAD5QEQ5_PARTN</name>
<evidence type="ECO:0000313" key="1">
    <source>
        <dbReference type="EMBL" id="KAJ1346674.1"/>
    </source>
</evidence>